<dbReference type="Proteomes" id="UP000275256">
    <property type="component" value="Unassembled WGS sequence"/>
</dbReference>
<keyword evidence="5 7" id="KW-0472">Membrane</keyword>
<feature type="transmembrane region" description="Helical" evidence="7">
    <location>
        <begin position="216"/>
        <end position="241"/>
    </location>
</feature>
<dbReference type="GO" id="GO:0005886">
    <property type="term" value="C:plasma membrane"/>
    <property type="evidence" value="ECO:0007669"/>
    <property type="project" value="UniProtKB-SubCell"/>
</dbReference>
<comment type="subcellular location">
    <subcellularLocation>
        <location evidence="1">Cell membrane</location>
        <topology evidence="1">Multi-pass membrane protein</topology>
    </subcellularLocation>
</comment>
<dbReference type="OrthoDB" id="259025at2"/>
<feature type="transmembrane region" description="Helical" evidence="7">
    <location>
        <begin position="36"/>
        <end position="55"/>
    </location>
</feature>
<feature type="compositionally biased region" description="Polar residues" evidence="6">
    <location>
        <begin position="308"/>
        <end position="319"/>
    </location>
</feature>
<feature type="transmembrane region" description="Helical" evidence="7">
    <location>
        <begin position="105"/>
        <end position="124"/>
    </location>
</feature>
<evidence type="ECO:0000256" key="3">
    <source>
        <dbReference type="ARBA" id="ARBA00022692"/>
    </source>
</evidence>
<keyword evidence="3 7" id="KW-0812">Transmembrane</keyword>
<proteinExistence type="predicted"/>
<feature type="transmembrane region" description="Helical" evidence="7">
    <location>
        <begin position="145"/>
        <end position="166"/>
    </location>
</feature>
<evidence type="ECO:0000256" key="7">
    <source>
        <dbReference type="SAM" id="Phobius"/>
    </source>
</evidence>
<feature type="region of interest" description="Disordered" evidence="6">
    <location>
        <begin position="292"/>
        <end position="319"/>
    </location>
</feature>
<evidence type="ECO:0000256" key="2">
    <source>
        <dbReference type="ARBA" id="ARBA00022475"/>
    </source>
</evidence>
<feature type="transmembrane region" description="Helical" evidence="7">
    <location>
        <begin position="67"/>
        <end position="85"/>
    </location>
</feature>
<dbReference type="AlphaFoldDB" id="A0A3M0GDZ7"/>
<keyword evidence="9" id="KW-1185">Reference proteome</keyword>
<organism evidence="8 9">
    <name type="scientific">Tessaracoccus antarcticus</name>
    <dbReference type="NCBI Taxonomy" id="2479848"/>
    <lineage>
        <taxon>Bacteria</taxon>
        <taxon>Bacillati</taxon>
        <taxon>Actinomycetota</taxon>
        <taxon>Actinomycetes</taxon>
        <taxon>Propionibacteriales</taxon>
        <taxon>Propionibacteriaceae</taxon>
        <taxon>Tessaracoccus</taxon>
    </lineage>
</organism>
<dbReference type="EMBL" id="REFW01000002">
    <property type="protein sequence ID" value="RMB59823.1"/>
    <property type="molecule type" value="Genomic_DNA"/>
</dbReference>
<sequence length="319" mass="34563">MGDVVGVIAAVTGVVHLPAHSGHEHDVAYGWAVEPLPLMGLVVVALVYAGLAVAAHRRGQSVSPGRLVLFAAGLAVVVVALFSPIDPYGEAQSPAVHMIQHEMLLMVASILIAAGLEQRLVMPVSRLLLRPVRSHTRPARLWRRILLTVGSPWFAVGVWSVVTLGWHLPVMYNLSLANRTVHNIEHLSLLGAGILFWVVLIGRLPSLHHTTTRERVGALAVAMAVGGVVGAAFIWWPSLLYTGYLDARPWFGLSPWDDQRLAGFIMMVVDMPLLLGAMLVIAGRWARRELRSDEPHNPGTLPLMASGKPTTTRSPHPHA</sequence>
<name>A0A3M0GDZ7_9ACTN</name>
<evidence type="ECO:0000256" key="5">
    <source>
        <dbReference type="ARBA" id="ARBA00023136"/>
    </source>
</evidence>
<feature type="transmembrane region" description="Helical" evidence="7">
    <location>
        <begin position="186"/>
        <end position="204"/>
    </location>
</feature>
<gene>
    <name evidence="8" type="ORF">EAX62_08745</name>
</gene>
<evidence type="ECO:0000313" key="9">
    <source>
        <dbReference type="Proteomes" id="UP000275256"/>
    </source>
</evidence>
<reference evidence="8 9" key="1">
    <citation type="submission" date="2018-10" db="EMBL/GenBank/DDBJ databases">
        <title>Tessaracoccus antarcticuss sp. nov., isolated from sediment.</title>
        <authorList>
            <person name="Zhou L.Y."/>
            <person name="Du Z.J."/>
        </authorList>
    </citation>
    <scope>NUCLEOTIDE SEQUENCE [LARGE SCALE GENOMIC DNA]</scope>
    <source>
        <strain evidence="8 9">JDX10</strain>
    </source>
</reference>
<keyword evidence="4 7" id="KW-1133">Transmembrane helix</keyword>
<dbReference type="InterPro" id="IPR019108">
    <property type="entry name" value="Caa3_assmbl_CtaG-rel"/>
</dbReference>
<evidence type="ECO:0000313" key="8">
    <source>
        <dbReference type="EMBL" id="RMB59823.1"/>
    </source>
</evidence>
<keyword evidence="2" id="KW-1003">Cell membrane</keyword>
<dbReference type="Pfam" id="PF09678">
    <property type="entry name" value="Caa3_CtaG"/>
    <property type="match status" value="1"/>
</dbReference>
<dbReference type="RefSeq" id="WP_121901303.1">
    <property type="nucleotide sequence ID" value="NZ_REFW01000002.1"/>
</dbReference>
<evidence type="ECO:0000256" key="6">
    <source>
        <dbReference type="SAM" id="MobiDB-lite"/>
    </source>
</evidence>
<protein>
    <submittedName>
        <fullName evidence="8">Cytochrome c oxidase assembly protein</fullName>
    </submittedName>
</protein>
<evidence type="ECO:0000256" key="1">
    <source>
        <dbReference type="ARBA" id="ARBA00004651"/>
    </source>
</evidence>
<comment type="caution">
    <text evidence="8">The sequence shown here is derived from an EMBL/GenBank/DDBJ whole genome shotgun (WGS) entry which is preliminary data.</text>
</comment>
<accession>A0A3M0GDZ7</accession>
<feature type="transmembrane region" description="Helical" evidence="7">
    <location>
        <begin position="261"/>
        <end position="282"/>
    </location>
</feature>
<evidence type="ECO:0000256" key="4">
    <source>
        <dbReference type="ARBA" id="ARBA00022989"/>
    </source>
</evidence>